<dbReference type="EMBL" id="CAJOBQ010009876">
    <property type="protein sequence ID" value="CAF4701765.1"/>
    <property type="molecule type" value="Genomic_DNA"/>
</dbReference>
<sequence>MINPDINAQNRAKAFFHDTSVNMLYDKLVKNVMILKSVSYVMSNPEEEAAKKTKDPGEVINPPSLAGIAAALSK</sequence>
<gene>
    <name evidence="1" type="ORF">TSG867_LOCUS33358</name>
</gene>
<proteinExistence type="predicted"/>
<evidence type="ECO:0000313" key="2">
    <source>
        <dbReference type="Proteomes" id="UP000663862"/>
    </source>
</evidence>
<accession>A0A821IHA1</accession>
<dbReference type="Proteomes" id="UP000663862">
    <property type="component" value="Unassembled WGS sequence"/>
</dbReference>
<name>A0A821IHA1_9BILA</name>
<organism evidence="1 2">
    <name type="scientific">Rotaria socialis</name>
    <dbReference type="NCBI Taxonomy" id="392032"/>
    <lineage>
        <taxon>Eukaryota</taxon>
        <taxon>Metazoa</taxon>
        <taxon>Spiralia</taxon>
        <taxon>Gnathifera</taxon>
        <taxon>Rotifera</taxon>
        <taxon>Eurotatoria</taxon>
        <taxon>Bdelloidea</taxon>
        <taxon>Philodinida</taxon>
        <taxon>Philodinidae</taxon>
        <taxon>Rotaria</taxon>
    </lineage>
</organism>
<evidence type="ECO:0000313" key="1">
    <source>
        <dbReference type="EMBL" id="CAF4701765.1"/>
    </source>
</evidence>
<feature type="non-terminal residue" evidence="1">
    <location>
        <position position="1"/>
    </location>
</feature>
<protein>
    <submittedName>
        <fullName evidence="1">Uncharacterized protein</fullName>
    </submittedName>
</protein>
<dbReference type="AlphaFoldDB" id="A0A821IHA1"/>
<reference evidence="1" key="1">
    <citation type="submission" date="2021-02" db="EMBL/GenBank/DDBJ databases">
        <authorList>
            <person name="Nowell W R."/>
        </authorList>
    </citation>
    <scope>NUCLEOTIDE SEQUENCE</scope>
</reference>
<comment type="caution">
    <text evidence="1">The sequence shown here is derived from an EMBL/GenBank/DDBJ whole genome shotgun (WGS) entry which is preliminary data.</text>
</comment>